<keyword evidence="2" id="KW-1185">Reference proteome</keyword>
<reference evidence="1 2" key="1">
    <citation type="journal article" date="2011" name="J. Bacteriol.">
        <title>Genome sequence of 'Pedosphaera parvula' Ellin514, an aerobic Verrucomicrobial isolate from pasture soil.</title>
        <authorList>
            <person name="Kant R."/>
            <person name="van Passel M.W."/>
            <person name="Sangwan P."/>
            <person name="Palva A."/>
            <person name="Lucas S."/>
            <person name="Copeland A."/>
            <person name="Lapidus A."/>
            <person name="Glavina Del Rio T."/>
            <person name="Dalin E."/>
            <person name="Tice H."/>
            <person name="Bruce D."/>
            <person name="Goodwin L."/>
            <person name="Pitluck S."/>
            <person name="Chertkov O."/>
            <person name="Larimer F.W."/>
            <person name="Land M.L."/>
            <person name="Hauser L."/>
            <person name="Brettin T.S."/>
            <person name="Detter J.C."/>
            <person name="Han S."/>
            <person name="de Vos W.M."/>
            <person name="Janssen P.H."/>
            <person name="Smidt H."/>
        </authorList>
    </citation>
    <scope>NUCLEOTIDE SEQUENCE [LARGE SCALE GENOMIC DNA]</scope>
    <source>
        <strain evidence="1 2">Ellin514</strain>
    </source>
</reference>
<evidence type="ECO:0000313" key="2">
    <source>
        <dbReference type="Proteomes" id="UP000003688"/>
    </source>
</evidence>
<gene>
    <name evidence="1" type="ORF">Cflav_PD3529</name>
</gene>
<evidence type="ECO:0000313" key="1">
    <source>
        <dbReference type="EMBL" id="EEF60559.1"/>
    </source>
</evidence>
<organism evidence="1 2">
    <name type="scientific">Pedosphaera parvula (strain Ellin514)</name>
    <dbReference type="NCBI Taxonomy" id="320771"/>
    <lineage>
        <taxon>Bacteria</taxon>
        <taxon>Pseudomonadati</taxon>
        <taxon>Verrucomicrobiota</taxon>
        <taxon>Pedosphaerae</taxon>
        <taxon>Pedosphaerales</taxon>
        <taxon>Pedosphaeraceae</taxon>
        <taxon>Pedosphaera</taxon>
    </lineage>
</organism>
<dbReference type="EMBL" id="ABOX02000016">
    <property type="protein sequence ID" value="EEF60559.1"/>
    <property type="molecule type" value="Genomic_DNA"/>
</dbReference>
<protein>
    <submittedName>
        <fullName evidence="1">Uncharacterized protein</fullName>
    </submittedName>
</protein>
<comment type="caution">
    <text evidence="1">The sequence shown here is derived from an EMBL/GenBank/DDBJ whole genome shotgun (WGS) entry which is preliminary data.</text>
</comment>
<sequence>MSFLVIRPAFAVLRDDGIDPANLGKGEWDYFMSSATNNLGGNLASVTNETSLMLCYESLGIHYLIVKAGKGEADFSGGL</sequence>
<accession>B9XI66</accession>
<proteinExistence type="predicted"/>
<dbReference type="Proteomes" id="UP000003688">
    <property type="component" value="Unassembled WGS sequence"/>
</dbReference>
<name>B9XI66_PEDPL</name>
<dbReference type="AlphaFoldDB" id="B9XI66"/>